<evidence type="ECO:0000313" key="2">
    <source>
        <dbReference type="Proteomes" id="UP000550707"/>
    </source>
</evidence>
<dbReference type="PANTHER" id="PTHR45913:SF5">
    <property type="entry name" value="GENERAL TRANSCRIPTION FACTOR II-I REPEAT DOMAIN-CONTAINING PROTEIN 2A-LIKE PROTEIN"/>
    <property type="match status" value="1"/>
</dbReference>
<keyword evidence="2" id="KW-1185">Reference proteome</keyword>
<evidence type="ECO:0000313" key="1">
    <source>
        <dbReference type="EMBL" id="KAF6460534.1"/>
    </source>
</evidence>
<dbReference type="EMBL" id="JACASF010000009">
    <property type="protein sequence ID" value="KAF6460534.1"/>
    <property type="molecule type" value="Genomic_DNA"/>
</dbReference>
<dbReference type="PANTHER" id="PTHR45913">
    <property type="entry name" value="EPM2A-INTERACTING PROTEIN 1"/>
    <property type="match status" value="1"/>
</dbReference>
<reference evidence="1 2" key="1">
    <citation type="journal article" date="2020" name="Nature">
        <title>Six reference-quality genomes reveal evolution of bat adaptations.</title>
        <authorList>
            <person name="Jebb D."/>
            <person name="Huang Z."/>
            <person name="Pippel M."/>
            <person name="Hughes G.M."/>
            <person name="Lavrichenko K."/>
            <person name="Devanna P."/>
            <person name="Winkler S."/>
            <person name="Jermiin L.S."/>
            <person name="Skirmuntt E.C."/>
            <person name="Katzourakis A."/>
            <person name="Burkitt-Gray L."/>
            <person name="Ray D.A."/>
            <person name="Sullivan K.A.M."/>
            <person name="Roscito J.G."/>
            <person name="Kirilenko B.M."/>
            <person name="Davalos L.M."/>
            <person name="Corthals A.P."/>
            <person name="Power M.L."/>
            <person name="Jones G."/>
            <person name="Ransome R.D."/>
            <person name="Dechmann D.K.N."/>
            <person name="Locatelli A.G."/>
            <person name="Puechmaille S.J."/>
            <person name="Fedrigo O."/>
            <person name="Jarvis E.D."/>
            <person name="Hiller M."/>
            <person name="Vernes S.C."/>
            <person name="Myers E.W."/>
            <person name="Teeling E.C."/>
        </authorList>
    </citation>
    <scope>NUCLEOTIDE SEQUENCE [LARGE SCALE GENOMIC DNA]</scope>
    <source>
        <strain evidence="1">MMolMol1</strain>
        <tissue evidence="1">Muscle</tissue>
    </source>
</reference>
<dbReference type="Proteomes" id="UP000550707">
    <property type="component" value="Unassembled WGS sequence"/>
</dbReference>
<dbReference type="InParanoid" id="A0A7J8GK99"/>
<organism evidence="1 2">
    <name type="scientific">Molossus molossus</name>
    <name type="common">Pallas' mastiff bat</name>
    <name type="synonym">Vespertilio molossus</name>
    <dbReference type="NCBI Taxonomy" id="27622"/>
    <lineage>
        <taxon>Eukaryota</taxon>
        <taxon>Metazoa</taxon>
        <taxon>Chordata</taxon>
        <taxon>Craniata</taxon>
        <taxon>Vertebrata</taxon>
        <taxon>Euteleostomi</taxon>
        <taxon>Mammalia</taxon>
        <taxon>Eutheria</taxon>
        <taxon>Laurasiatheria</taxon>
        <taxon>Chiroptera</taxon>
        <taxon>Yangochiroptera</taxon>
        <taxon>Molossidae</taxon>
        <taxon>Molossus</taxon>
    </lineage>
</organism>
<name>A0A7J8GK99_MOLMO</name>
<dbReference type="AlphaFoldDB" id="A0A7J8GK99"/>
<comment type="caution">
    <text evidence="1">The sequence shown here is derived from an EMBL/GenBank/DDBJ whole genome shotgun (WGS) entry which is preliminary data.</text>
</comment>
<sequence length="222" mass="26075">MFMRFYELRDEVKQFMEMKGRPVRELNDSKWLCDLAFMVDMAKYLSELNIKLNSTVHFPTLEGQKPSTTLEYADECAKLTEAFNEEFKDVKSKQMKLNTFAAQFNVEPADVTDNLQHEIIQLQSNDELQIDRYNNLPLLEFYKYYISTDEFPILRRHALKYASASKTTYCCKQFFSKFTIANSQLRSRLTDANLEIQFQVSISSIPANITHLTKEKQFQPSH</sequence>
<protein>
    <recommendedName>
        <fullName evidence="3">HAT C-terminal dimerisation domain-containing protein</fullName>
    </recommendedName>
</protein>
<accession>A0A7J8GK99</accession>
<gene>
    <name evidence="1" type="ORF">HJG59_011448</name>
</gene>
<evidence type="ECO:0008006" key="3">
    <source>
        <dbReference type="Google" id="ProtNLM"/>
    </source>
</evidence>
<proteinExistence type="predicted"/>